<evidence type="ECO:0000313" key="2">
    <source>
        <dbReference type="EMBL" id="GFD15947.1"/>
    </source>
</evidence>
<gene>
    <name evidence="2" type="ORF">Tci_887916</name>
</gene>
<sequence>MPNAGKSVTVRGPLASSMTDLEVAYRVLAQPDPNNYPSSEFSPPRALTGPRNKVLGNQHPVAPPRTTRPRHDYPSGRCIRSQDLSLRAHACQQDPYECSKTNLCHRLPARSTCPQHHHGTPGLPLQKAPRSHYCHAHDTQRRLAN</sequence>
<feature type="region of interest" description="Disordered" evidence="1">
    <location>
        <begin position="30"/>
        <end position="76"/>
    </location>
</feature>
<organism evidence="2">
    <name type="scientific">Tanacetum cinerariifolium</name>
    <name type="common">Dalmatian daisy</name>
    <name type="synonym">Chrysanthemum cinerariifolium</name>
    <dbReference type="NCBI Taxonomy" id="118510"/>
    <lineage>
        <taxon>Eukaryota</taxon>
        <taxon>Viridiplantae</taxon>
        <taxon>Streptophyta</taxon>
        <taxon>Embryophyta</taxon>
        <taxon>Tracheophyta</taxon>
        <taxon>Spermatophyta</taxon>
        <taxon>Magnoliopsida</taxon>
        <taxon>eudicotyledons</taxon>
        <taxon>Gunneridae</taxon>
        <taxon>Pentapetalae</taxon>
        <taxon>asterids</taxon>
        <taxon>campanulids</taxon>
        <taxon>Asterales</taxon>
        <taxon>Asteraceae</taxon>
        <taxon>Asteroideae</taxon>
        <taxon>Anthemideae</taxon>
        <taxon>Anthemidinae</taxon>
        <taxon>Tanacetum</taxon>
    </lineage>
</organism>
<feature type="compositionally biased region" description="Polar residues" evidence="1">
    <location>
        <begin position="32"/>
        <end position="41"/>
    </location>
</feature>
<accession>A0A699U0Y7</accession>
<reference evidence="2" key="1">
    <citation type="journal article" date="2019" name="Sci. Rep.">
        <title>Draft genome of Tanacetum cinerariifolium, the natural source of mosquito coil.</title>
        <authorList>
            <person name="Yamashiro T."/>
            <person name="Shiraishi A."/>
            <person name="Satake H."/>
            <person name="Nakayama K."/>
        </authorList>
    </citation>
    <scope>NUCLEOTIDE SEQUENCE</scope>
</reference>
<dbReference type="AlphaFoldDB" id="A0A699U0Y7"/>
<feature type="region of interest" description="Disordered" evidence="1">
    <location>
        <begin position="112"/>
        <end position="131"/>
    </location>
</feature>
<comment type="caution">
    <text evidence="2">The sequence shown here is derived from an EMBL/GenBank/DDBJ whole genome shotgun (WGS) entry which is preliminary data.</text>
</comment>
<dbReference type="EMBL" id="BKCJ011290063">
    <property type="protein sequence ID" value="GFD15947.1"/>
    <property type="molecule type" value="Genomic_DNA"/>
</dbReference>
<evidence type="ECO:0000256" key="1">
    <source>
        <dbReference type="SAM" id="MobiDB-lite"/>
    </source>
</evidence>
<proteinExistence type="predicted"/>
<protein>
    <submittedName>
        <fullName evidence="2">Uncharacterized protein</fullName>
    </submittedName>
</protein>
<name>A0A699U0Y7_TANCI</name>